<reference evidence="2" key="1">
    <citation type="journal article" date="2021" name="Proc. Natl. Acad. Sci. U.S.A.">
        <title>A Catalog of Tens of Thousands of Viruses from Human Metagenomes Reveals Hidden Associations with Chronic Diseases.</title>
        <authorList>
            <person name="Tisza M.J."/>
            <person name="Buck C.B."/>
        </authorList>
    </citation>
    <scope>NUCLEOTIDE SEQUENCE</scope>
    <source>
        <strain evidence="2">Ct5jB2</strain>
    </source>
</reference>
<sequence>MLVRVIYFPFLIFLSIFTFHLIYTTICYF</sequence>
<evidence type="ECO:0000313" key="2">
    <source>
        <dbReference type="EMBL" id="DAF85598.1"/>
    </source>
</evidence>
<dbReference type="EMBL" id="BK015927">
    <property type="protein sequence ID" value="DAF85598.1"/>
    <property type="molecule type" value="Genomic_DNA"/>
</dbReference>
<evidence type="ECO:0000256" key="1">
    <source>
        <dbReference type="SAM" id="Phobius"/>
    </source>
</evidence>
<feature type="transmembrane region" description="Helical" evidence="1">
    <location>
        <begin position="6"/>
        <end position="28"/>
    </location>
</feature>
<name>A0A8S5TTR6_9CAUD</name>
<protein>
    <submittedName>
        <fullName evidence="2">Uncharacterized protein</fullName>
    </submittedName>
</protein>
<proteinExistence type="predicted"/>
<keyword evidence="1" id="KW-1133">Transmembrane helix</keyword>
<keyword evidence="1" id="KW-0472">Membrane</keyword>
<keyword evidence="1" id="KW-0812">Transmembrane</keyword>
<accession>A0A8S5TTR6</accession>
<organism evidence="2">
    <name type="scientific">Siphoviridae sp. ct5jB2</name>
    <dbReference type="NCBI Taxonomy" id="2825337"/>
    <lineage>
        <taxon>Viruses</taxon>
        <taxon>Duplodnaviria</taxon>
        <taxon>Heunggongvirae</taxon>
        <taxon>Uroviricota</taxon>
        <taxon>Caudoviricetes</taxon>
    </lineage>
</organism>